<reference evidence="2 3" key="1">
    <citation type="journal article" date="2013" name="ISME J.">
        <title>A metabolic model for members of the genus Tetrasphaera involved in enhanced biological phosphorus removal.</title>
        <authorList>
            <person name="Kristiansen R."/>
            <person name="Nguyen H.T.T."/>
            <person name="Saunders A.M."/>
            <person name="Nielsen J.L."/>
            <person name="Wimmer R."/>
            <person name="Le V.Q."/>
            <person name="McIlroy S.J."/>
            <person name="Petrovski S."/>
            <person name="Seviour R.J."/>
            <person name="Calteau A."/>
            <person name="Nielsen K.L."/>
            <person name="Nielsen P.H."/>
        </authorList>
    </citation>
    <scope>NUCLEOTIDE SEQUENCE [LARGE SCALE GENOMIC DNA]</scope>
    <source>
        <strain evidence="2 3">Ben110</strain>
    </source>
</reference>
<comment type="caution">
    <text evidence="2">The sequence shown here is derived from an EMBL/GenBank/DDBJ whole genome shotgun (WGS) entry which is preliminary data.</text>
</comment>
<dbReference type="SUPFAM" id="SSF46785">
    <property type="entry name" value="Winged helix' DNA-binding domain"/>
    <property type="match status" value="1"/>
</dbReference>
<dbReference type="Pfam" id="PF12840">
    <property type="entry name" value="HTH_20"/>
    <property type="match status" value="1"/>
</dbReference>
<dbReference type="Proteomes" id="UP000035763">
    <property type="component" value="Unassembled WGS sequence"/>
</dbReference>
<evidence type="ECO:0000313" key="3">
    <source>
        <dbReference type="Proteomes" id="UP000035763"/>
    </source>
</evidence>
<organism evidence="2 3">
    <name type="scientific">Nostocoides australiense Ben110</name>
    <dbReference type="NCBI Taxonomy" id="1193182"/>
    <lineage>
        <taxon>Bacteria</taxon>
        <taxon>Bacillati</taxon>
        <taxon>Actinomycetota</taxon>
        <taxon>Actinomycetes</taxon>
        <taxon>Micrococcales</taxon>
        <taxon>Intrasporangiaceae</taxon>
        <taxon>Nostocoides</taxon>
    </lineage>
</organism>
<dbReference type="InterPro" id="IPR036388">
    <property type="entry name" value="WH-like_DNA-bd_sf"/>
</dbReference>
<evidence type="ECO:0000313" key="2">
    <source>
        <dbReference type="EMBL" id="CCH74426.1"/>
    </source>
</evidence>
<dbReference type="OrthoDB" id="7945987at2"/>
<dbReference type="GO" id="GO:0003700">
    <property type="term" value="F:DNA-binding transcription factor activity"/>
    <property type="evidence" value="ECO:0007669"/>
    <property type="project" value="InterPro"/>
</dbReference>
<dbReference type="RefSeq" id="WP_083433527.1">
    <property type="nucleotide sequence ID" value="NZ_HG764815.1"/>
</dbReference>
<gene>
    <name evidence="2" type="ORF">BN11_440015</name>
</gene>
<dbReference type="InterPro" id="IPR001845">
    <property type="entry name" value="HTH_ArsR_DNA-bd_dom"/>
</dbReference>
<feature type="domain" description="HTH arsR-type" evidence="1">
    <location>
        <begin position="13"/>
        <end position="107"/>
    </location>
</feature>
<proteinExistence type="predicted"/>
<dbReference type="CDD" id="cd00090">
    <property type="entry name" value="HTH_ARSR"/>
    <property type="match status" value="1"/>
</dbReference>
<accession>W6K082</accession>
<dbReference type="InterPro" id="IPR036390">
    <property type="entry name" value="WH_DNA-bd_sf"/>
</dbReference>
<sequence length="193" mass="21389">MTDSASYIRLDSTSVKVLAHPLRSRLVGALRLHGPSTATALAKVLSTNSGATSYHLRKLAEVGLVVDTGEGDGKSRLWAAASEATQYVSSDFSEDEDAATALGWLERDWLKHFTEKFGRWLDVRQGWPAVWRDRASMNDDTVLVTADQLRALHAEIGEVVDRYRRVGQGNPDAKRIATYLVFYPVDMEKAPRA</sequence>
<dbReference type="EMBL" id="CAJA01000379">
    <property type="protein sequence ID" value="CCH74426.1"/>
    <property type="molecule type" value="Genomic_DNA"/>
</dbReference>
<keyword evidence="3" id="KW-1185">Reference proteome</keyword>
<dbReference type="SMART" id="SM00418">
    <property type="entry name" value="HTH_ARSR"/>
    <property type="match status" value="1"/>
</dbReference>
<dbReference type="InterPro" id="IPR011991">
    <property type="entry name" value="ArsR-like_HTH"/>
</dbReference>
<evidence type="ECO:0000259" key="1">
    <source>
        <dbReference type="SMART" id="SM00418"/>
    </source>
</evidence>
<dbReference type="Gene3D" id="1.10.10.10">
    <property type="entry name" value="Winged helix-like DNA-binding domain superfamily/Winged helix DNA-binding domain"/>
    <property type="match status" value="1"/>
</dbReference>
<dbReference type="STRING" id="1193182.BN11_440015"/>
<dbReference type="AlphaFoldDB" id="W6K082"/>
<protein>
    <submittedName>
        <fullName evidence="2">Putative ArsR-family transcriptional regulator</fullName>
    </submittedName>
</protein>
<name>W6K082_9MICO</name>